<gene>
    <name evidence="1" type="ORF">DEA37_0013483</name>
</gene>
<comment type="caution">
    <text evidence="1">The sequence shown here is derived from an EMBL/GenBank/DDBJ whole genome shotgun (WGS) entry which is preliminary data.</text>
</comment>
<name>A0A5J4NE79_9TREM</name>
<evidence type="ECO:0000313" key="2">
    <source>
        <dbReference type="Proteomes" id="UP000324629"/>
    </source>
</evidence>
<proteinExistence type="predicted"/>
<organism evidence="1 2">
    <name type="scientific">Paragonimus westermani</name>
    <dbReference type="NCBI Taxonomy" id="34504"/>
    <lineage>
        <taxon>Eukaryota</taxon>
        <taxon>Metazoa</taxon>
        <taxon>Spiralia</taxon>
        <taxon>Lophotrochozoa</taxon>
        <taxon>Platyhelminthes</taxon>
        <taxon>Trematoda</taxon>
        <taxon>Digenea</taxon>
        <taxon>Plagiorchiida</taxon>
        <taxon>Troglotremata</taxon>
        <taxon>Troglotrematidae</taxon>
        <taxon>Paragonimus</taxon>
    </lineage>
</organism>
<accession>A0A5J4NE79</accession>
<protein>
    <submittedName>
        <fullName evidence="1">Uncharacterized protein</fullName>
    </submittedName>
</protein>
<dbReference type="AlphaFoldDB" id="A0A5J4NE79"/>
<reference evidence="1 2" key="1">
    <citation type="journal article" date="2019" name="Gigascience">
        <title>Whole-genome sequence of the oriental lung fluke Paragonimus westermani.</title>
        <authorList>
            <person name="Oey H."/>
            <person name="Zakrzewski M."/>
            <person name="Narain K."/>
            <person name="Devi K.R."/>
            <person name="Agatsuma T."/>
            <person name="Nawaratna S."/>
            <person name="Gobert G.N."/>
            <person name="Jones M.K."/>
            <person name="Ragan M.A."/>
            <person name="McManus D.P."/>
            <person name="Krause L."/>
        </authorList>
    </citation>
    <scope>NUCLEOTIDE SEQUENCE [LARGE SCALE GENOMIC DNA]</scope>
    <source>
        <strain evidence="1 2">IND2009</strain>
    </source>
</reference>
<dbReference type="EMBL" id="QNGE01003642">
    <property type="protein sequence ID" value="KAA3673784.1"/>
    <property type="molecule type" value="Genomic_DNA"/>
</dbReference>
<evidence type="ECO:0000313" key="1">
    <source>
        <dbReference type="EMBL" id="KAA3673784.1"/>
    </source>
</evidence>
<keyword evidence="2" id="KW-1185">Reference proteome</keyword>
<dbReference type="Proteomes" id="UP000324629">
    <property type="component" value="Unassembled WGS sequence"/>
</dbReference>
<sequence>MPSTIKITRTTDELSRIPTASTEHQTFPSNKRRKSRLERRVIDQVMPEIDIVGDPMETARIRQVDWGALKQFKAKVGESFEKQRTSEPVDCNVCEICFQKYDPVDSNEKSVHWIQCSERSGPVLIVLVLSPSEHVIRDATNPTADVIMVHFNQIKPAQTPEDAQMRPMPVLPGSVPITEQTGEIPARSGCNNTGCTEAP</sequence>